<evidence type="ECO:0000256" key="16">
    <source>
        <dbReference type="ARBA" id="ARBA00023136"/>
    </source>
</evidence>
<evidence type="ECO:0000256" key="15">
    <source>
        <dbReference type="ARBA" id="ARBA00023128"/>
    </source>
</evidence>
<comment type="catalytic activity">
    <reaction evidence="18">
        <text>a ubiquinone + NADH + 5 H(+)(in) = a ubiquinol + NAD(+) + 4 H(+)(out)</text>
        <dbReference type="Rhea" id="RHEA:29091"/>
        <dbReference type="Rhea" id="RHEA-COMP:9565"/>
        <dbReference type="Rhea" id="RHEA-COMP:9566"/>
        <dbReference type="ChEBI" id="CHEBI:15378"/>
        <dbReference type="ChEBI" id="CHEBI:16389"/>
        <dbReference type="ChEBI" id="CHEBI:17976"/>
        <dbReference type="ChEBI" id="CHEBI:57540"/>
        <dbReference type="ChEBI" id="CHEBI:57945"/>
        <dbReference type="EC" id="7.1.1.2"/>
    </reaction>
</comment>
<dbReference type="GO" id="GO:0006120">
    <property type="term" value="P:mitochondrial electron transport, NADH to ubiquinone"/>
    <property type="evidence" value="ECO:0007669"/>
    <property type="project" value="TreeGrafter"/>
</dbReference>
<evidence type="ECO:0000256" key="1">
    <source>
        <dbReference type="ARBA" id="ARBA00003257"/>
    </source>
</evidence>
<feature type="transmembrane region" description="Helical" evidence="19">
    <location>
        <begin position="42"/>
        <end position="64"/>
    </location>
</feature>
<evidence type="ECO:0000256" key="11">
    <source>
        <dbReference type="ARBA" id="ARBA00022982"/>
    </source>
</evidence>
<dbReference type="PANTHER" id="PTHR46552">
    <property type="entry name" value="NADH-UBIQUINONE OXIDOREDUCTASE CHAIN 2"/>
    <property type="match status" value="1"/>
</dbReference>
<evidence type="ECO:0000256" key="9">
    <source>
        <dbReference type="ARBA" id="ARBA00022792"/>
    </source>
</evidence>
<keyword evidence="6" id="KW-0813">Transport</keyword>
<protein>
    <recommendedName>
        <fullName evidence="5">NADH-ubiquinone oxidoreductase chain 2</fullName>
        <ecNumber evidence="4">7.1.1.2</ecNumber>
    </recommendedName>
    <alternativeName>
        <fullName evidence="17">NADH dehydrogenase subunit 2</fullName>
    </alternativeName>
</protein>
<keyword evidence="16 19" id="KW-0472">Membrane</keyword>
<evidence type="ECO:0000256" key="17">
    <source>
        <dbReference type="ARBA" id="ARBA00031028"/>
    </source>
</evidence>
<dbReference type="AlphaFoldDB" id="A0A3S8V0H5"/>
<evidence type="ECO:0000256" key="3">
    <source>
        <dbReference type="ARBA" id="ARBA00007012"/>
    </source>
</evidence>
<evidence type="ECO:0000256" key="4">
    <source>
        <dbReference type="ARBA" id="ARBA00012944"/>
    </source>
</evidence>
<evidence type="ECO:0000256" key="13">
    <source>
        <dbReference type="ARBA" id="ARBA00023027"/>
    </source>
</evidence>
<comment type="function">
    <text evidence="1">Core subunit of the mitochondrial membrane respiratory chain NADH dehydrogenase (Complex I) that is believed to belong to the minimal assembly required for catalysis. Complex I functions in the transfer of electrons from NADH to the respiratory chain. The immediate electron acceptor for the enzyme is believed to be ubiquinone.</text>
</comment>
<keyword evidence="12 19" id="KW-1133">Transmembrane helix</keyword>
<evidence type="ECO:0000256" key="7">
    <source>
        <dbReference type="ARBA" id="ARBA00022660"/>
    </source>
</evidence>
<keyword evidence="11" id="KW-0249">Electron transport</keyword>
<keyword evidence="10" id="KW-1278">Translocase</keyword>
<sequence length="321" mass="38304">MGKNYSLYYLYVVFFLIFSVFTGVYINSFLIIWLIFEFNLLMFLFLVYLSVFVFNSMMLIYYIIQSLSSLMILFSGIYFDGSLWLLYLFMFFMVKLGVPPFHYWFIYLLKELDWLGGLILMTGQKFLPLLIFYQLMLFNNLMFGFMVIFMIFMFKSLNFINLKVLIGYSSIVQTYWLILSMYFSSFLFINYLFIYLINVGGLVSCFYLNGMKNLLDIFFVGYITIMILLFMGISSMGMPMSMTFIIKLMIFEVTVLKNFFFILIMLSSLFMMVYIRLMINSFMLNSFINKLVIYNVKLGGLFFLLIFYISLMYFLPMGCYF</sequence>
<evidence type="ECO:0000256" key="10">
    <source>
        <dbReference type="ARBA" id="ARBA00022967"/>
    </source>
</evidence>
<reference evidence="20" key="1">
    <citation type="journal article" date="2018" name="Mol. Phylogenet. Evol.">
        <title>Mitochondrial phylogenomics of the Hymenoptera.</title>
        <authorList>
            <person name="Tang P."/>
            <person name="Zhu J.C."/>
            <person name="Zheng B.Y."/>
            <person name="Wei S.J."/>
            <person name="Sharkey M."/>
            <person name="Chen X.X."/>
            <person name="Vogler A.P."/>
        </authorList>
    </citation>
    <scope>NUCLEOTIDE SEQUENCE</scope>
</reference>
<organism evidence="20">
    <name type="scientific">Ceraphronidae sp. ZJUH_2016007</name>
    <dbReference type="NCBI Taxonomy" id="2491153"/>
    <lineage>
        <taxon>Eukaryota</taxon>
        <taxon>Metazoa</taxon>
        <taxon>Ecdysozoa</taxon>
        <taxon>Arthropoda</taxon>
        <taxon>Hexapoda</taxon>
        <taxon>Insecta</taxon>
        <taxon>Pterygota</taxon>
        <taxon>Neoptera</taxon>
        <taxon>Endopterygota</taxon>
        <taxon>Hymenoptera</taxon>
        <taxon>Apocrita</taxon>
        <taxon>Ceraphronoidea</taxon>
        <taxon>Ceraphronidae</taxon>
    </lineage>
</organism>
<keyword evidence="15 20" id="KW-0496">Mitochondrion</keyword>
<gene>
    <name evidence="20" type="primary">nad2</name>
</gene>
<dbReference type="GO" id="GO:0008137">
    <property type="term" value="F:NADH dehydrogenase (ubiquinone) activity"/>
    <property type="evidence" value="ECO:0007669"/>
    <property type="project" value="UniProtKB-EC"/>
</dbReference>
<proteinExistence type="inferred from homology"/>
<accession>A0A3S8V0H5</accession>
<comment type="similarity">
    <text evidence="3">Belongs to the complex I subunit 2 family.</text>
</comment>
<dbReference type="GO" id="GO:0005743">
    <property type="term" value="C:mitochondrial inner membrane"/>
    <property type="evidence" value="ECO:0007669"/>
    <property type="project" value="UniProtKB-SubCell"/>
</dbReference>
<dbReference type="EMBL" id="MG923488">
    <property type="protein sequence ID" value="AZL93151.1"/>
    <property type="molecule type" value="Genomic_DNA"/>
</dbReference>
<keyword evidence="8 19" id="KW-0812">Transmembrane</keyword>
<evidence type="ECO:0000256" key="14">
    <source>
        <dbReference type="ARBA" id="ARBA00023075"/>
    </source>
</evidence>
<feature type="transmembrane region" description="Helical" evidence="19">
    <location>
        <begin position="291"/>
        <end position="315"/>
    </location>
</feature>
<name>A0A3S8V0H5_9HYME</name>
<feature type="transmembrane region" description="Helical" evidence="19">
    <location>
        <begin position="7"/>
        <end position="36"/>
    </location>
</feature>
<evidence type="ECO:0000256" key="5">
    <source>
        <dbReference type="ARBA" id="ARBA00021008"/>
    </source>
</evidence>
<keyword evidence="13" id="KW-0520">NAD</keyword>
<dbReference type="InterPro" id="IPR050175">
    <property type="entry name" value="Complex_I_Subunit_2"/>
</dbReference>
<feature type="transmembrane region" description="Helical" evidence="19">
    <location>
        <begin position="164"/>
        <end position="183"/>
    </location>
</feature>
<geneLocation type="mitochondrion" evidence="20"/>
<evidence type="ECO:0000256" key="8">
    <source>
        <dbReference type="ARBA" id="ARBA00022692"/>
    </source>
</evidence>
<feature type="transmembrane region" description="Helical" evidence="19">
    <location>
        <begin position="126"/>
        <end position="152"/>
    </location>
</feature>
<feature type="transmembrane region" description="Helical" evidence="19">
    <location>
        <begin position="217"/>
        <end position="238"/>
    </location>
</feature>
<evidence type="ECO:0000256" key="6">
    <source>
        <dbReference type="ARBA" id="ARBA00022448"/>
    </source>
</evidence>
<evidence type="ECO:0000256" key="18">
    <source>
        <dbReference type="ARBA" id="ARBA00049551"/>
    </source>
</evidence>
<evidence type="ECO:0000256" key="12">
    <source>
        <dbReference type="ARBA" id="ARBA00022989"/>
    </source>
</evidence>
<evidence type="ECO:0000256" key="2">
    <source>
        <dbReference type="ARBA" id="ARBA00004448"/>
    </source>
</evidence>
<keyword evidence="7" id="KW-0679">Respiratory chain</keyword>
<feature type="transmembrane region" description="Helical" evidence="19">
    <location>
        <begin position="258"/>
        <end position="279"/>
    </location>
</feature>
<dbReference type="PANTHER" id="PTHR46552:SF1">
    <property type="entry name" value="NADH-UBIQUINONE OXIDOREDUCTASE CHAIN 2"/>
    <property type="match status" value="1"/>
</dbReference>
<keyword evidence="14" id="KW-0830">Ubiquinone</keyword>
<evidence type="ECO:0000256" key="19">
    <source>
        <dbReference type="SAM" id="Phobius"/>
    </source>
</evidence>
<keyword evidence="9" id="KW-0999">Mitochondrion inner membrane</keyword>
<dbReference type="EC" id="7.1.1.2" evidence="4"/>
<evidence type="ECO:0000313" key="20">
    <source>
        <dbReference type="EMBL" id="AZL93151.1"/>
    </source>
</evidence>
<comment type="subcellular location">
    <subcellularLocation>
        <location evidence="2">Mitochondrion inner membrane</location>
        <topology evidence="2">Multi-pass membrane protein</topology>
    </subcellularLocation>
</comment>
<feature type="transmembrane region" description="Helical" evidence="19">
    <location>
        <begin position="189"/>
        <end position="210"/>
    </location>
</feature>